<reference evidence="1 2" key="2">
    <citation type="submission" date="2018-11" db="EMBL/GenBank/DDBJ databases">
        <authorList>
            <consortium name="Pathogen Informatics"/>
        </authorList>
    </citation>
    <scope>NUCLEOTIDE SEQUENCE [LARGE SCALE GENOMIC DNA]</scope>
</reference>
<dbReference type="AlphaFoldDB" id="A0A183F0W4"/>
<evidence type="ECO:0000313" key="3">
    <source>
        <dbReference type="WBParaSite" id="GPUH_0002688501-mRNA-1"/>
    </source>
</evidence>
<keyword evidence="2" id="KW-1185">Reference proteome</keyword>
<accession>A0A183F0W4</accession>
<name>A0A183F0W4_9BILA</name>
<dbReference type="Proteomes" id="UP000271098">
    <property type="component" value="Unassembled WGS sequence"/>
</dbReference>
<proteinExistence type="predicted"/>
<gene>
    <name evidence="1" type="ORF">GPUH_LOCUS26855</name>
</gene>
<organism evidence="3">
    <name type="scientific">Gongylonema pulchrum</name>
    <dbReference type="NCBI Taxonomy" id="637853"/>
    <lineage>
        <taxon>Eukaryota</taxon>
        <taxon>Metazoa</taxon>
        <taxon>Ecdysozoa</taxon>
        <taxon>Nematoda</taxon>
        <taxon>Chromadorea</taxon>
        <taxon>Rhabditida</taxon>
        <taxon>Spirurina</taxon>
        <taxon>Spiruromorpha</taxon>
        <taxon>Spiruroidea</taxon>
        <taxon>Gongylonematidae</taxon>
        <taxon>Gongylonema</taxon>
    </lineage>
</organism>
<dbReference type="EMBL" id="UYRT01115012">
    <property type="protein sequence ID" value="VDN49582.1"/>
    <property type="molecule type" value="Genomic_DNA"/>
</dbReference>
<reference evidence="3" key="1">
    <citation type="submission" date="2016-06" db="UniProtKB">
        <authorList>
            <consortium name="WormBaseParasite"/>
        </authorList>
    </citation>
    <scope>IDENTIFICATION</scope>
</reference>
<dbReference type="WBParaSite" id="GPUH_0002688501-mRNA-1">
    <property type="protein sequence ID" value="GPUH_0002688501-mRNA-1"/>
    <property type="gene ID" value="GPUH_0002688501"/>
</dbReference>
<sequence>MKSIKPERSSDGAVCKYAVLASSQMLQTSYKANPTTLSVNKTPIRIPPETAIPRVALTPKAFPSQVIYTIVY</sequence>
<evidence type="ECO:0000313" key="2">
    <source>
        <dbReference type="Proteomes" id="UP000271098"/>
    </source>
</evidence>
<protein>
    <submittedName>
        <fullName evidence="3">MSP domain-containing protein</fullName>
    </submittedName>
</protein>
<evidence type="ECO:0000313" key="1">
    <source>
        <dbReference type="EMBL" id="VDN49582.1"/>
    </source>
</evidence>